<comment type="similarity">
    <text evidence="2 6">Belongs to the ABC-3 integral membrane protein family.</text>
</comment>
<comment type="caution">
    <text evidence="8">The sequence shown here is derived from an EMBL/GenBank/DDBJ whole genome shotgun (WGS) entry which is preliminary data.</text>
</comment>
<evidence type="ECO:0000313" key="9">
    <source>
        <dbReference type="Proteomes" id="UP000316706"/>
    </source>
</evidence>
<proteinExistence type="inferred from homology"/>
<protein>
    <submittedName>
        <fullName evidence="8">Zinc/manganese transport system permease protein</fullName>
    </submittedName>
</protein>
<dbReference type="RefSeq" id="WP_141968218.1">
    <property type="nucleotide sequence ID" value="NZ_VFPO01000001.1"/>
</dbReference>
<evidence type="ECO:0000256" key="6">
    <source>
        <dbReference type="RuleBase" id="RU003943"/>
    </source>
</evidence>
<feature type="transmembrane region" description="Helical" evidence="7">
    <location>
        <begin position="100"/>
        <end position="123"/>
    </location>
</feature>
<dbReference type="PANTHER" id="PTHR30477">
    <property type="entry name" value="ABC-TRANSPORTER METAL-BINDING PROTEIN"/>
    <property type="match status" value="1"/>
</dbReference>
<dbReference type="AlphaFoldDB" id="A0A543IDH2"/>
<dbReference type="EMBL" id="VFPO01000001">
    <property type="protein sequence ID" value="TQM68636.1"/>
    <property type="molecule type" value="Genomic_DNA"/>
</dbReference>
<dbReference type="GO" id="GO:0043190">
    <property type="term" value="C:ATP-binding cassette (ABC) transporter complex"/>
    <property type="evidence" value="ECO:0007669"/>
    <property type="project" value="InterPro"/>
</dbReference>
<keyword evidence="6" id="KW-0813">Transport</keyword>
<evidence type="ECO:0000256" key="2">
    <source>
        <dbReference type="ARBA" id="ARBA00008034"/>
    </source>
</evidence>
<evidence type="ECO:0000256" key="7">
    <source>
        <dbReference type="SAM" id="Phobius"/>
    </source>
</evidence>
<dbReference type="Gene3D" id="1.10.3470.10">
    <property type="entry name" value="ABC transporter involved in vitamin B12 uptake, BtuC"/>
    <property type="match status" value="1"/>
</dbReference>
<dbReference type="PANTHER" id="PTHR30477:SF0">
    <property type="entry name" value="METAL TRANSPORT SYSTEM MEMBRANE PROTEIN TM_0125-RELATED"/>
    <property type="match status" value="1"/>
</dbReference>
<dbReference type="SUPFAM" id="SSF81345">
    <property type="entry name" value="ABC transporter involved in vitamin B12 uptake, BtuC"/>
    <property type="match status" value="1"/>
</dbReference>
<accession>A0A543IDH2</accession>
<feature type="transmembrane region" description="Helical" evidence="7">
    <location>
        <begin position="228"/>
        <end position="250"/>
    </location>
</feature>
<keyword evidence="5 7" id="KW-0472">Membrane</keyword>
<feature type="transmembrane region" description="Helical" evidence="7">
    <location>
        <begin position="188"/>
        <end position="221"/>
    </location>
</feature>
<evidence type="ECO:0000256" key="4">
    <source>
        <dbReference type="ARBA" id="ARBA00022989"/>
    </source>
</evidence>
<comment type="subcellular location">
    <subcellularLocation>
        <location evidence="6">Cell membrane</location>
        <topology evidence="6">Multi-pass membrane protein</topology>
    </subcellularLocation>
    <subcellularLocation>
        <location evidence="1">Membrane</location>
        <topology evidence="1">Multi-pass membrane protein</topology>
    </subcellularLocation>
</comment>
<dbReference type="InterPro" id="IPR001626">
    <property type="entry name" value="ABC_TroCD"/>
</dbReference>
<feature type="transmembrane region" description="Helical" evidence="7">
    <location>
        <begin position="256"/>
        <end position="277"/>
    </location>
</feature>
<gene>
    <name evidence="8" type="ORF">FHX41_2286</name>
</gene>
<reference evidence="8 9" key="1">
    <citation type="submission" date="2019-06" db="EMBL/GenBank/DDBJ databases">
        <title>Sequencing the genomes of 1000 actinobacteria strains.</title>
        <authorList>
            <person name="Klenk H.-P."/>
        </authorList>
    </citation>
    <scope>NUCLEOTIDE SEQUENCE [LARGE SCALE GENOMIC DNA]</scope>
    <source>
        <strain evidence="8 9">DSM 45043</strain>
    </source>
</reference>
<evidence type="ECO:0000256" key="5">
    <source>
        <dbReference type="ARBA" id="ARBA00023136"/>
    </source>
</evidence>
<keyword evidence="4 7" id="KW-1133">Transmembrane helix</keyword>
<feature type="transmembrane region" description="Helical" evidence="7">
    <location>
        <begin position="27"/>
        <end position="46"/>
    </location>
</feature>
<evidence type="ECO:0000256" key="1">
    <source>
        <dbReference type="ARBA" id="ARBA00004141"/>
    </source>
</evidence>
<dbReference type="Proteomes" id="UP000316706">
    <property type="component" value="Unassembled WGS sequence"/>
</dbReference>
<feature type="transmembrane region" description="Helical" evidence="7">
    <location>
        <begin position="144"/>
        <end position="162"/>
    </location>
</feature>
<dbReference type="InterPro" id="IPR037294">
    <property type="entry name" value="ABC_BtuC-like"/>
</dbReference>
<evidence type="ECO:0000313" key="8">
    <source>
        <dbReference type="EMBL" id="TQM68636.1"/>
    </source>
</evidence>
<evidence type="ECO:0000256" key="3">
    <source>
        <dbReference type="ARBA" id="ARBA00022692"/>
    </source>
</evidence>
<feature type="transmembrane region" description="Helical" evidence="7">
    <location>
        <begin position="67"/>
        <end position="94"/>
    </location>
</feature>
<keyword evidence="3 6" id="KW-0812">Transmembrane</keyword>
<keyword evidence="9" id="KW-1185">Reference proteome</keyword>
<name>A0A543IDH2_9ACTN</name>
<sequence length="297" mass="30191">MSWHEVWGQIFNFEDYGALLGLVRNSLIAGAVLGLVGGLAGTFVVMRDLAFAVHGIAELSFAGAAAALLLGTGVAGGSIAGALLAAALIGVLGARARDHGSFIGVLMPFGLGLGVLFLSLYKGRSANKFGLLTGQIVAIDTPRLSWLLGTSAVVLVCLAVMWRPLTFASLDPDVAAARGVPVRALSPIFMLVLGLAVAVSVQIVGALLVLALLCTPAAAAVRVTASPVLVPVLSAAFATVSVVGGILLSLGSSIPISPYVTTISFLLYGVCRAAGAVRARRGWTSRPASPDRRAVPA</sequence>
<organism evidence="8 9">
    <name type="scientific">Actinomadura hallensis</name>
    <dbReference type="NCBI Taxonomy" id="337895"/>
    <lineage>
        <taxon>Bacteria</taxon>
        <taxon>Bacillati</taxon>
        <taxon>Actinomycetota</taxon>
        <taxon>Actinomycetes</taxon>
        <taxon>Streptosporangiales</taxon>
        <taxon>Thermomonosporaceae</taxon>
        <taxon>Actinomadura</taxon>
    </lineage>
</organism>
<dbReference type="OrthoDB" id="2375762at2"/>
<dbReference type="GO" id="GO:0055085">
    <property type="term" value="P:transmembrane transport"/>
    <property type="evidence" value="ECO:0007669"/>
    <property type="project" value="InterPro"/>
</dbReference>
<dbReference type="Pfam" id="PF00950">
    <property type="entry name" value="ABC-3"/>
    <property type="match status" value="1"/>
</dbReference>